<organism evidence="1 2">
    <name type="scientific">Rhodocollybia butyracea</name>
    <dbReference type="NCBI Taxonomy" id="206335"/>
    <lineage>
        <taxon>Eukaryota</taxon>
        <taxon>Fungi</taxon>
        <taxon>Dikarya</taxon>
        <taxon>Basidiomycota</taxon>
        <taxon>Agaricomycotina</taxon>
        <taxon>Agaricomycetes</taxon>
        <taxon>Agaricomycetidae</taxon>
        <taxon>Agaricales</taxon>
        <taxon>Marasmiineae</taxon>
        <taxon>Omphalotaceae</taxon>
        <taxon>Rhodocollybia</taxon>
    </lineage>
</organism>
<proteinExistence type="predicted"/>
<keyword evidence="2" id="KW-1185">Reference proteome</keyword>
<dbReference type="Proteomes" id="UP000772434">
    <property type="component" value="Unassembled WGS sequence"/>
</dbReference>
<evidence type="ECO:0000313" key="2">
    <source>
        <dbReference type="Proteomes" id="UP000772434"/>
    </source>
</evidence>
<gene>
    <name evidence="1" type="ORF">BDP27DRAFT_652001</name>
</gene>
<evidence type="ECO:0000313" key="1">
    <source>
        <dbReference type="EMBL" id="KAF9069950.1"/>
    </source>
</evidence>
<reference evidence="1" key="1">
    <citation type="submission" date="2020-11" db="EMBL/GenBank/DDBJ databases">
        <authorList>
            <consortium name="DOE Joint Genome Institute"/>
            <person name="Ahrendt S."/>
            <person name="Riley R."/>
            <person name="Andreopoulos W."/>
            <person name="Labutti K."/>
            <person name="Pangilinan J."/>
            <person name="Ruiz-Duenas F.J."/>
            <person name="Barrasa J.M."/>
            <person name="Sanchez-Garcia M."/>
            <person name="Camarero S."/>
            <person name="Miyauchi S."/>
            <person name="Serrano A."/>
            <person name="Linde D."/>
            <person name="Babiker R."/>
            <person name="Drula E."/>
            <person name="Ayuso-Fernandez I."/>
            <person name="Pacheco R."/>
            <person name="Padilla G."/>
            <person name="Ferreira P."/>
            <person name="Barriuso J."/>
            <person name="Kellner H."/>
            <person name="Castanera R."/>
            <person name="Alfaro M."/>
            <person name="Ramirez L."/>
            <person name="Pisabarro A.G."/>
            <person name="Kuo A."/>
            <person name="Tritt A."/>
            <person name="Lipzen A."/>
            <person name="He G."/>
            <person name="Yan M."/>
            <person name="Ng V."/>
            <person name="Cullen D."/>
            <person name="Martin F."/>
            <person name="Rosso M.-N."/>
            <person name="Henrissat B."/>
            <person name="Hibbett D."/>
            <person name="Martinez A.T."/>
            <person name="Grigoriev I.V."/>
        </authorList>
    </citation>
    <scope>NUCLEOTIDE SEQUENCE</scope>
    <source>
        <strain evidence="1">AH 40177</strain>
    </source>
</reference>
<accession>A0A9P5PXJ6</accession>
<protein>
    <submittedName>
        <fullName evidence="1">Uncharacterized protein</fullName>
    </submittedName>
</protein>
<dbReference type="EMBL" id="JADNRY010000045">
    <property type="protein sequence ID" value="KAF9069950.1"/>
    <property type="molecule type" value="Genomic_DNA"/>
</dbReference>
<dbReference type="AlphaFoldDB" id="A0A9P5PXJ6"/>
<sequence length="71" mass="7770">MTLKISSMVAAPSTSEFKTAIPIVKGPKKNTTMTIPKTLTKNFKTVCVQQGQGYSPFPLRRASSYNNTGFK</sequence>
<name>A0A9P5PXJ6_9AGAR</name>
<comment type="caution">
    <text evidence="1">The sequence shown here is derived from an EMBL/GenBank/DDBJ whole genome shotgun (WGS) entry which is preliminary data.</text>
</comment>